<sequence length="73" mass="8502">MCFPNAVTHFPQQIPFFSVYSSHLFHFLYFCWRTISISLLIFGIVQMSLFGLILFRFILVGLGRNCQDGRLPV</sequence>
<keyword evidence="1" id="KW-1133">Transmembrane helix</keyword>
<reference evidence="2" key="1">
    <citation type="journal article" date="2023" name="Mol. Phylogenet. Evol.">
        <title>Genome-scale phylogeny and comparative genomics of the fungal order Sordariales.</title>
        <authorList>
            <person name="Hensen N."/>
            <person name="Bonometti L."/>
            <person name="Westerberg I."/>
            <person name="Brannstrom I.O."/>
            <person name="Guillou S."/>
            <person name="Cros-Aarteil S."/>
            <person name="Calhoun S."/>
            <person name="Haridas S."/>
            <person name="Kuo A."/>
            <person name="Mondo S."/>
            <person name="Pangilinan J."/>
            <person name="Riley R."/>
            <person name="LaButti K."/>
            <person name="Andreopoulos B."/>
            <person name="Lipzen A."/>
            <person name="Chen C."/>
            <person name="Yan M."/>
            <person name="Daum C."/>
            <person name="Ng V."/>
            <person name="Clum A."/>
            <person name="Steindorff A."/>
            <person name="Ohm R.A."/>
            <person name="Martin F."/>
            <person name="Silar P."/>
            <person name="Natvig D.O."/>
            <person name="Lalanne C."/>
            <person name="Gautier V."/>
            <person name="Ament-Velasquez S.L."/>
            <person name="Kruys A."/>
            <person name="Hutchinson M.I."/>
            <person name="Powell A.J."/>
            <person name="Barry K."/>
            <person name="Miller A.N."/>
            <person name="Grigoriev I.V."/>
            <person name="Debuchy R."/>
            <person name="Gladieux P."/>
            <person name="Hiltunen Thoren M."/>
            <person name="Johannesson H."/>
        </authorList>
    </citation>
    <scope>NUCLEOTIDE SEQUENCE</scope>
    <source>
        <strain evidence="2">PSN293</strain>
    </source>
</reference>
<name>A0AAN6XV83_9PEZI</name>
<dbReference type="AlphaFoldDB" id="A0AAN6XV83"/>
<proteinExistence type="predicted"/>
<comment type="caution">
    <text evidence="2">The sequence shown here is derived from an EMBL/GenBank/DDBJ whole genome shotgun (WGS) entry which is preliminary data.</text>
</comment>
<evidence type="ECO:0000313" key="3">
    <source>
        <dbReference type="Proteomes" id="UP001301769"/>
    </source>
</evidence>
<evidence type="ECO:0000313" key="2">
    <source>
        <dbReference type="EMBL" id="KAK4207543.1"/>
    </source>
</evidence>
<gene>
    <name evidence="2" type="ORF">QBC37DRAFT_433295</name>
</gene>
<dbReference type="Proteomes" id="UP001301769">
    <property type="component" value="Unassembled WGS sequence"/>
</dbReference>
<protein>
    <submittedName>
        <fullName evidence="2">Uncharacterized protein</fullName>
    </submittedName>
</protein>
<feature type="transmembrane region" description="Helical" evidence="1">
    <location>
        <begin position="14"/>
        <end position="32"/>
    </location>
</feature>
<feature type="transmembrane region" description="Helical" evidence="1">
    <location>
        <begin position="39"/>
        <end position="62"/>
    </location>
</feature>
<keyword evidence="1" id="KW-0472">Membrane</keyword>
<dbReference type="EMBL" id="MU858288">
    <property type="protein sequence ID" value="KAK4207543.1"/>
    <property type="molecule type" value="Genomic_DNA"/>
</dbReference>
<reference evidence="2" key="2">
    <citation type="submission" date="2023-05" db="EMBL/GenBank/DDBJ databases">
        <authorList>
            <consortium name="Lawrence Berkeley National Laboratory"/>
            <person name="Steindorff A."/>
            <person name="Hensen N."/>
            <person name="Bonometti L."/>
            <person name="Westerberg I."/>
            <person name="Brannstrom I.O."/>
            <person name="Guillou S."/>
            <person name="Cros-Aarteil S."/>
            <person name="Calhoun S."/>
            <person name="Haridas S."/>
            <person name="Kuo A."/>
            <person name="Mondo S."/>
            <person name="Pangilinan J."/>
            <person name="Riley R."/>
            <person name="Labutti K."/>
            <person name="Andreopoulos B."/>
            <person name="Lipzen A."/>
            <person name="Chen C."/>
            <person name="Yanf M."/>
            <person name="Daum C."/>
            <person name="Ng V."/>
            <person name="Clum A."/>
            <person name="Ohm R."/>
            <person name="Martin F."/>
            <person name="Silar P."/>
            <person name="Natvig D."/>
            <person name="Lalanne C."/>
            <person name="Gautier V."/>
            <person name="Ament-Velasquez S.L."/>
            <person name="Kruys A."/>
            <person name="Hutchinson M.I."/>
            <person name="Powell A.J."/>
            <person name="Barry K."/>
            <person name="Miller A.N."/>
            <person name="Grigoriev I.V."/>
            <person name="Debuchy R."/>
            <person name="Gladieux P."/>
            <person name="Thoren M.H."/>
            <person name="Johannesson H."/>
        </authorList>
    </citation>
    <scope>NUCLEOTIDE SEQUENCE</scope>
    <source>
        <strain evidence="2">PSN293</strain>
    </source>
</reference>
<organism evidence="2 3">
    <name type="scientific">Rhypophila decipiens</name>
    <dbReference type="NCBI Taxonomy" id="261697"/>
    <lineage>
        <taxon>Eukaryota</taxon>
        <taxon>Fungi</taxon>
        <taxon>Dikarya</taxon>
        <taxon>Ascomycota</taxon>
        <taxon>Pezizomycotina</taxon>
        <taxon>Sordariomycetes</taxon>
        <taxon>Sordariomycetidae</taxon>
        <taxon>Sordariales</taxon>
        <taxon>Naviculisporaceae</taxon>
        <taxon>Rhypophila</taxon>
    </lineage>
</organism>
<accession>A0AAN6XV83</accession>
<keyword evidence="3" id="KW-1185">Reference proteome</keyword>
<keyword evidence="1" id="KW-0812">Transmembrane</keyword>
<evidence type="ECO:0000256" key="1">
    <source>
        <dbReference type="SAM" id="Phobius"/>
    </source>
</evidence>